<organism evidence="3 4">
    <name type="scientific">Rotaria sordida</name>
    <dbReference type="NCBI Taxonomy" id="392033"/>
    <lineage>
        <taxon>Eukaryota</taxon>
        <taxon>Metazoa</taxon>
        <taxon>Spiralia</taxon>
        <taxon>Gnathifera</taxon>
        <taxon>Rotifera</taxon>
        <taxon>Eurotatoria</taxon>
        <taxon>Bdelloidea</taxon>
        <taxon>Philodinida</taxon>
        <taxon>Philodinidae</taxon>
        <taxon>Rotaria</taxon>
    </lineage>
</organism>
<protein>
    <submittedName>
        <fullName evidence="3">Uncharacterized protein</fullName>
    </submittedName>
</protein>
<dbReference type="Proteomes" id="UP000663864">
    <property type="component" value="Unassembled WGS sequence"/>
</dbReference>
<feature type="signal peptide" evidence="1">
    <location>
        <begin position="1"/>
        <end position="19"/>
    </location>
</feature>
<name>A0A818Y7H0_9BILA</name>
<sequence>MKQALFSILLVLFNNQCLSQRGFPKQFQTTLNISGLYQLPITQGLQYLLYDYDNLRARFDIQGWRAKQKETYMIQYKPKGAEPDSPASQGYAMFNFNPDYPERTKNNCWYRTDPMSDVGPFPFSWFYDPQEHTQIQPWFPLPSDLINKGEEWIPEIQQNATRYDSPEICNLKRSGIGQVPCLSYFETEDRPARTIRARAARGSYDTDEYIITTYLSFTHGISPDAEKLFNLPDQWPSYCGNANTGFSYEPVRGFVVTPDGQDHLTLKLNTPPVHSLGDEIKVEFKVQPNWYYNGTRCTNFNPIVFTEDDWQEPQQVDMSFIDYGCCTYAIIATGGGYDWQYQISTFVVYACDGQAGYGCKDKYPCGA</sequence>
<dbReference type="EMBL" id="CAJOBD010001029">
    <property type="protein sequence ID" value="CAF3750838.1"/>
    <property type="molecule type" value="Genomic_DNA"/>
</dbReference>
<dbReference type="Proteomes" id="UP000663836">
    <property type="component" value="Unassembled WGS sequence"/>
</dbReference>
<evidence type="ECO:0000256" key="1">
    <source>
        <dbReference type="SAM" id="SignalP"/>
    </source>
</evidence>
<keyword evidence="1" id="KW-0732">Signal</keyword>
<gene>
    <name evidence="3" type="ORF">JBS370_LOCUS12556</name>
    <name evidence="2" type="ORF">ZHD862_LOCUS7209</name>
</gene>
<comment type="caution">
    <text evidence="3">The sequence shown here is derived from an EMBL/GenBank/DDBJ whole genome shotgun (WGS) entry which is preliminary data.</text>
</comment>
<accession>A0A818Y7H0</accession>
<evidence type="ECO:0000313" key="2">
    <source>
        <dbReference type="EMBL" id="CAF0897449.1"/>
    </source>
</evidence>
<dbReference type="AlphaFoldDB" id="A0A818Y7H0"/>
<feature type="chain" id="PRO_5036415143" evidence="1">
    <location>
        <begin position="20"/>
        <end position="367"/>
    </location>
</feature>
<reference evidence="3" key="1">
    <citation type="submission" date="2021-02" db="EMBL/GenBank/DDBJ databases">
        <authorList>
            <person name="Nowell W R."/>
        </authorList>
    </citation>
    <scope>NUCLEOTIDE SEQUENCE</scope>
</reference>
<proteinExistence type="predicted"/>
<dbReference type="EMBL" id="CAJNOT010000216">
    <property type="protein sequence ID" value="CAF0897449.1"/>
    <property type="molecule type" value="Genomic_DNA"/>
</dbReference>
<evidence type="ECO:0000313" key="4">
    <source>
        <dbReference type="Proteomes" id="UP000663836"/>
    </source>
</evidence>
<evidence type="ECO:0000313" key="3">
    <source>
        <dbReference type="EMBL" id="CAF3750838.1"/>
    </source>
</evidence>